<comment type="cofactor">
    <cofactor evidence="10">
        <name>Zn(2+)</name>
        <dbReference type="ChEBI" id="CHEBI:29105"/>
    </cofactor>
    <text evidence="10">Binds 1 zinc ion per subunit.</text>
</comment>
<feature type="binding site" evidence="10">
    <location>
        <position position="643"/>
    </location>
    <ligand>
        <name>Zn(2+)</name>
        <dbReference type="ChEBI" id="CHEBI:29105"/>
        <note>catalytic</note>
    </ligand>
</feature>
<dbReference type="GO" id="GO:0003871">
    <property type="term" value="F:5-methyltetrahydropteroyltriglutamate-homocysteine S-methyltransferase activity"/>
    <property type="evidence" value="ECO:0007669"/>
    <property type="project" value="UniProtKB-UniRule"/>
</dbReference>
<accession>A0A1I4DZ00</accession>
<evidence type="ECO:0000259" key="15">
    <source>
        <dbReference type="Pfam" id="PF08267"/>
    </source>
</evidence>
<dbReference type="InterPro" id="IPR006276">
    <property type="entry name" value="Cobalamin-indep_Met_synthase"/>
</dbReference>
<feature type="binding site" evidence="10 11">
    <location>
        <begin position="431"/>
        <end position="433"/>
    </location>
    <ligand>
        <name>L-methionine</name>
        <dbReference type="ChEBI" id="CHEBI:57844"/>
    </ligand>
</feature>
<evidence type="ECO:0000256" key="11">
    <source>
        <dbReference type="PIRSR" id="PIRSR000382-1"/>
    </source>
</evidence>
<dbReference type="InterPro" id="IPR038071">
    <property type="entry name" value="UROD/MetE-like_sf"/>
</dbReference>
<evidence type="ECO:0000256" key="5">
    <source>
        <dbReference type="ARBA" id="ARBA00022605"/>
    </source>
</evidence>
<dbReference type="EMBL" id="FOSR01000010">
    <property type="protein sequence ID" value="SFK97101.1"/>
    <property type="molecule type" value="Genomic_DNA"/>
</dbReference>
<evidence type="ECO:0000256" key="13">
    <source>
        <dbReference type="PIRSR" id="PIRSR000382-3"/>
    </source>
</evidence>
<dbReference type="PIRSF" id="PIRSF000382">
    <property type="entry name" value="MeTrfase_B12_ind"/>
    <property type="match status" value="1"/>
</dbReference>
<evidence type="ECO:0000256" key="1">
    <source>
        <dbReference type="ARBA" id="ARBA00002777"/>
    </source>
</evidence>
<feature type="binding site" evidence="10">
    <location>
        <position position="484"/>
    </location>
    <ligand>
        <name>L-homocysteine</name>
        <dbReference type="ChEBI" id="CHEBI:58199"/>
    </ligand>
</feature>
<feature type="binding site" evidence="12">
    <location>
        <position position="643"/>
    </location>
    <ligand>
        <name>Zn(2+)</name>
        <dbReference type="ChEBI" id="CHEBI:29105"/>
        <label>1</label>
        <note>catalytic</note>
    </ligand>
</feature>
<evidence type="ECO:0000256" key="9">
    <source>
        <dbReference type="ARBA" id="ARBA00023167"/>
    </source>
</evidence>
<feature type="binding site" evidence="12">
    <location>
        <position position="641"/>
    </location>
    <ligand>
        <name>Zn(2+)</name>
        <dbReference type="ChEBI" id="CHEBI:29105"/>
        <label>1</label>
        <note>catalytic</note>
    </ligand>
</feature>
<proteinExistence type="inferred from homology"/>
<feature type="binding site" evidence="10">
    <location>
        <position position="111"/>
    </location>
    <ligand>
        <name>5-methyltetrahydropteroyltri-L-glutamate</name>
        <dbReference type="ChEBI" id="CHEBI:58207"/>
    </ligand>
</feature>
<feature type="domain" description="Cobalamin-independent methionine synthase MetE C-terminal/archaeal" evidence="14">
    <location>
        <begin position="426"/>
        <end position="748"/>
    </location>
</feature>
<keyword evidence="5 10" id="KW-0028">Amino-acid biosynthesis</keyword>
<dbReference type="HAMAP" id="MF_00172">
    <property type="entry name" value="Meth_synth"/>
    <property type="match status" value="1"/>
</dbReference>
<dbReference type="Pfam" id="PF08267">
    <property type="entry name" value="Meth_synt_1"/>
    <property type="match status" value="1"/>
</dbReference>
<evidence type="ECO:0000256" key="12">
    <source>
        <dbReference type="PIRSR" id="PIRSR000382-2"/>
    </source>
</evidence>
<feature type="binding site" evidence="10 11">
    <location>
        <position position="599"/>
    </location>
    <ligand>
        <name>L-homocysteine</name>
        <dbReference type="ChEBI" id="CHEBI:58199"/>
    </ligand>
</feature>
<feature type="binding site" evidence="10">
    <location>
        <position position="726"/>
    </location>
    <ligand>
        <name>Zn(2+)</name>
        <dbReference type="ChEBI" id="CHEBI:29105"/>
        <note>catalytic</note>
    </ligand>
</feature>
<dbReference type="CDD" id="cd03312">
    <property type="entry name" value="CIMS_N_terminal_like"/>
    <property type="match status" value="1"/>
</dbReference>
<dbReference type="SUPFAM" id="SSF51726">
    <property type="entry name" value="UROD/MetE-like"/>
    <property type="match status" value="2"/>
</dbReference>
<dbReference type="NCBIfam" id="TIGR01371">
    <property type="entry name" value="met_syn_B12ind"/>
    <property type="match status" value="1"/>
</dbReference>
<evidence type="ECO:0000256" key="3">
    <source>
        <dbReference type="ARBA" id="ARBA00009553"/>
    </source>
</evidence>
<sequence length="758" mass="83615">MTRTTCLGFPRMGRRRELKRALETYWRDGNATALLDTARDLRARHWNLARDAGADSVPVNDFSLYDHVLDTAVLFDAVPERYRALLAADPLAGYFAMARGGDGLHALEMTKWFDTNYHYLVPELHAGQRFRLAGDKPLAECREAQALGLDARPVLLGPVSFLKLAKTTDGSDPLALLDALLPAYIALLEKLHEAGVAWVQLDEPCLTLDLDAPTRHAYATAYAALALGASPKRLLATYFGALDDNLALATELPVDGLHIDLARAPEQLDAVLAALPAERVLSVGVVDGRNIWRSSPRKVLPLLHKALDKLGRDRLWLAPSCSLLHVPLDAGQETGLPDELRGWLAFGVQKLEEQQLYARALDGQDEAAQALQAQAARLADRASTAGVQRNDVRARLHGLSAQAAQRRSAYLHRRAVQAEVRPLPLLPTTTIGSFPQTETLRRARADHRAGRLDDKAYEQVLADEIRQVLQQQEAAGLDVLVHGEPERNDMVEYFGEQLDGFAFTRHGWVQSYGSRCVKPPIIWGDVARPAPMTVRWSSYAQSLTEKPVKGMLTGPVTVLQWSFVRDDLPRETVCRQLALALRDEVHDLEAAGIGIIQIDEPALREGLPLRHAEQAHYLDWAVTCFRITAGGVADATQIHTHMCYSEFNAIIDAVAALDADVISIESSRSRMELLDAFERYRYPGGIGPGVYDIHSPRVPGREEMADLLRLALRVLDPAQLWVNPDCGLKTRGWAEVTPALNAMVAAAREVRSELEVAA</sequence>
<reference evidence="17" key="1">
    <citation type="submission" date="2016-10" db="EMBL/GenBank/DDBJ databases">
        <authorList>
            <person name="Varghese N."/>
            <person name="Submissions S."/>
        </authorList>
    </citation>
    <scope>NUCLEOTIDE SEQUENCE [LARGE SCALE GENOMIC DNA]</scope>
    <source>
        <strain evidence="17">MO64</strain>
    </source>
</reference>
<dbReference type="GO" id="GO:0008270">
    <property type="term" value="F:zinc ion binding"/>
    <property type="evidence" value="ECO:0007669"/>
    <property type="project" value="InterPro"/>
</dbReference>
<evidence type="ECO:0000256" key="4">
    <source>
        <dbReference type="ARBA" id="ARBA00022603"/>
    </source>
</evidence>
<name>A0A1I4DZ00_9GAMM</name>
<feature type="binding site" evidence="10 11">
    <location>
        <begin position="515"/>
        <end position="516"/>
    </location>
    <ligand>
        <name>5-methyltetrahydropteroyltri-L-glutamate</name>
        <dbReference type="ChEBI" id="CHEBI:58207"/>
    </ligand>
</feature>
<feature type="binding site" evidence="12">
    <location>
        <position position="726"/>
    </location>
    <ligand>
        <name>Zn(2+)</name>
        <dbReference type="ChEBI" id="CHEBI:29105"/>
        <label>1</label>
        <note>catalytic</note>
    </ligand>
</feature>
<comment type="pathway">
    <text evidence="2 10">Amino-acid biosynthesis; L-methionine biosynthesis via de novo pathway; L-methionine from L-homocysteine (MetE route): step 1/1.</text>
</comment>
<evidence type="ECO:0000256" key="8">
    <source>
        <dbReference type="ARBA" id="ARBA00022833"/>
    </source>
</evidence>
<dbReference type="PANTHER" id="PTHR30519">
    <property type="entry name" value="5-METHYLTETRAHYDROPTEROYLTRIGLUTAMATE--HOMOCYSTEINE METHYLTRANSFERASE"/>
    <property type="match status" value="1"/>
</dbReference>
<keyword evidence="17" id="KW-1185">Reference proteome</keyword>
<dbReference type="RefSeq" id="WP_092704129.1">
    <property type="nucleotide sequence ID" value="NZ_FOSR01000010.1"/>
</dbReference>
<dbReference type="GO" id="GO:0009086">
    <property type="term" value="P:methionine biosynthetic process"/>
    <property type="evidence" value="ECO:0007669"/>
    <property type="project" value="UniProtKB-UniRule"/>
</dbReference>
<feature type="binding site" evidence="11">
    <location>
        <position position="19"/>
    </location>
    <ligand>
        <name>5-methyltetrahydropteroyltri-L-glutamate</name>
        <dbReference type="ChEBI" id="CHEBI:58207"/>
    </ligand>
</feature>
<organism evidence="16 17">
    <name type="scientific">Rhodanobacter glycinis</name>
    <dbReference type="NCBI Taxonomy" id="582702"/>
    <lineage>
        <taxon>Bacteria</taxon>
        <taxon>Pseudomonadati</taxon>
        <taxon>Pseudomonadota</taxon>
        <taxon>Gammaproteobacteria</taxon>
        <taxon>Lysobacterales</taxon>
        <taxon>Rhodanobacteraceae</taxon>
        <taxon>Rhodanobacter</taxon>
    </lineage>
</organism>
<evidence type="ECO:0000256" key="10">
    <source>
        <dbReference type="HAMAP-Rule" id="MF_00172"/>
    </source>
</evidence>
<feature type="binding site" evidence="10 11">
    <location>
        <position position="561"/>
    </location>
    <ligand>
        <name>5-methyltetrahydropteroyltri-L-glutamate</name>
        <dbReference type="ChEBI" id="CHEBI:58207"/>
    </ligand>
</feature>
<feature type="domain" description="Cobalamin-independent methionine synthase MetE N-terminal" evidence="15">
    <location>
        <begin position="4"/>
        <end position="307"/>
    </location>
</feature>
<dbReference type="InterPro" id="IPR002629">
    <property type="entry name" value="Met_Synth_C/arc"/>
</dbReference>
<evidence type="ECO:0000313" key="17">
    <source>
        <dbReference type="Proteomes" id="UP000198725"/>
    </source>
</evidence>
<keyword evidence="7 10" id="KW-0479">Metal-binding</keyword>
<dbReference type="NCBIfam" id="NF003556">
    <property type="entry name" value="PRK05222.1"/>
    <property type="match status" value="1"/>
</dbReference>
<feature type="active site" description="Proton donor" evidence="10 13">
    <location>
        <position position="694"/>
    </location>
</feature>
<dbReference type="UniPathway" id="UPA00051">
    <property type="reaction ID" value="UER00082"/>
</dbReference>
<evidence type="ECO:0000256" key="2">
    <source>
        <dbReference type="ARBA" id="ARBA00004681"/>
    </source>
</evidence>
<comment type="catalytic activity">
    <reaction evidence="10">
        <text>5-methyltetrahydropteroyltri-L-glutamate + L-homocysteine = tetrahydropteroyltri-L-glutamate + L-methionine</text>
        <dbReference type="Rhea" id="RHEA:21196"/>
        <dbReference type="ChEBI" id="CHEBI:57844"/>
        <dbReference type="ChEBI" id="CHEBI:58140"/>
        <dbReference type="ChEBI" id="CHEBI:58199"/>
        <dbReference type="ChEBI" id="CHEBI:58207"/>
        <dbReference type="EC" id="2.1.1.14"/>
    </reaction>
</comment>
<keyword evidence="9 10" id="KW-0486">Methionine biosynthesis</keyword>
<keyword evidence="8 10" id="KW-0862">Zinc</keyword>
<dbReference type="InterPro" id="IPR013215">
    <property type="entry name" value="Cbl-indep_Met_Synth_N"/>
</dbReference>
<feature type="binding site" evidence="10 11">
    <location>
        <begin position="431"/>
        <end position="433"/>
    </location>
    <ligand>
        <name>L-homocysteine</name>
        <dbReference type="ChEBI" id="CHEBI:58199"/>
    </ligand>
</feature>
<dbReference type="Gene3D" id="3.20.20.210">
    <property type="match status" value="2"/>
</dbReference>
<feature type="binding site" evidence="10">
    <location>
        <begin position="16"/>
        <end position="19"/>
    </location>
    <ligand>
        <name>5-methyltetrahydropteroyltri-L-glutamate</name>
        <dbReference type="ChEBI" id="CHEBI:58207"/>
    </ligand>
</feature>
<feature type="binding site" evidence="10">
    <location>
        <position position="605"/>
    </location>
    <ligand>
        <name>5-methyltetrahydropteroyltri-L-glutamate</name>
        <dbReference type="ChEBI" id="CHEBI:58207"/>
    </ligand>
</feature>
<comment type="function">
    <text evidence="1 10">Catalyzes the transfer of a methyl group from 5-methyltetrahydrofolate to homocysteine resulting in methionine formation.</text>
</comment>
<keyword evidence="6 10" id="KW-0808">Transferase</keyword>
<dbReference type="EC" id="2.1.1.14" evidence="10"/>
<feature type="binding site" evidence="10 11">
    <location>
        <position position="484"/>
    </location>
    <ligand>
        <name>L-methionine</name>
        <dbReference type="ChEBI" id="CHEBI:57844"/>
    </ligand>
</feature>
<protein>
    <recommendedName>
        <fullName evidence="10">5-methyltetrahydropteroyltriglutamate--homocysteine methyltransferase</fullName>
        <ecNumber evidence="10">2.1.1.14</ecNumber>
    </recommendedName>
    <alternativeName>
        <fullName evidence="10">Cobalamin-independent methionine synthase</fullName>
    </alternativeName>
    <alternativeName>
        <fullName evidence="10">Methionine synthase, vitamin-B12 independent isozyme</fullName>
    </alternativeName>
</protein>
<evidence type="ECO:0000256" key="7">
    <source>
        <dbReference type="ARBA" id="ARBA00022723"/>
    </source>
</evidence>
<dbReference type="Proteomes" id="UP000198725">
    <property type="component" value="Unassembled WGS sequence"/>
</dbReference>
<comment type="cofactor">
    <cofactor evidence="12">
        <name>Zn(2+)</name>
        <dbReference type="ChEBI" id="CHEBI:29105"/>
    </cofactor>
    <text evidence="12">Binds 2 Zn(2+) ions per subunit.</text>
</comment>
<feature type="binding site" evidence="12">
    <location>
        <position position="665"/>
    </location>
    <ligand>
        <name>Zn(2+)</name>
        <dbReference type="ChEBI" id="CHEBI:29105"/>
        <label>1</label>
        <note>catalytic</note>
    </ligand>
</feature>
<evidence type="ECO:0000259" key="14">
    <source>
        <dbReference type="Pfam" id="PF01717"/>
    </source>
</evidence>
<feature type="binding site" evidence="10 11">
    <location>
        <position position="599"/>
    </location>
    <ligand>
        <name>L-methionine</name>
        <dbReference type="ChEBI" id="CHEBI:57844"/>
    </ligand>
</feature>
<dbReference type="GO" id="GO:0032259">
    <property type="term" value="P:methylation"/>
    <property type="evidence" value="ECO:0007669"/>
    <property type="project" value="UniProtKB-KW"/>
</dbReference>
<feature type="binding site" evidence="10">
    <location>
        <position position="665"/>
    </location>
    <ligand>
        <name>Zn(2+)</name>
        <dbReference type="ChEBI" id="CHEBI:29105"/>
        <note>catalytic</note>
    </ligand>
</feature>
<feature type="binding site" evidence="10">
    <location>
        <position position="641"/>
    </location>
    <ligand>
        <name>Zn(2+)</name>
        <dbReference type="ChEBI" id="CHEBI:29105"/>
        <note>catalytic</note>
    </ligand>
</feature>
<dbReference type="Pfam" id="PF01717">
    <property type="entry name" value="Meth_synt_2"/>
    <property type="match status" value="1"/>
</dbReference>
<feature type="binding site" evidence="11">
    <location>
        <position position="116"/>
    </location>
    <ligand>
        <name>5-methyltetrahydropteroyltri-L-glutamate</name>
        <dbReference type="ChEBI" id="CHEBI:58207"/>
    </ligand>
</feature>
<gene>
    <name evidence="10" type="primary">metE</name>
    <name evidence="16" type="ORF">SAMN05192579_11030</name>
</gene>
<comment type="similarity">
    <text evidence="3 10">Belongs to the vitamin-B12 independent methionine synthase family.</text>
</comment>
<dbReference type="CDD" id="cd03311">
    <property type="entry name" value="CIMS_C_terminal_like"/>
    <property type="match status" value="1"/>
</dbReference>
<evidence type="ECO:0000256" key="6">
    <source>
        <dbReference type="ARBA" id="ARBA00022679"/>
    </source>
</evidence>
<keyword evidence="4 10" id="KW-0489">Methyltransferase</keyword>
<dbReference type="AlphaFoldDB" id="A0A1I4DZ00"/>
<evidence type="ECO:0000313" key="16">
    <source>
        <dbReference type="EMBL" id="SFK97101.1"/>
    </source>
</evidence>
<keyword evidence="10" id="KW-0677">Repeat</keyword>